<organism evidence="2 3">
    <name type="scientific">Folsomia candida</name>
    <name type="common">Springtail</name>
    <dbReference type="NCBI Taxonomy" id="158441"/>
    <lineage>
        <taxon>Eukaryota</taxon>
        <taxon>Metazoa</taxon>
        <taxon>Ecdysozoa</taxon>
        <taxon>Arthropoda</taxon>
        <taxon>Hexapoda</taxon>
        <taxon>Collembola</taxon>
        <taxon>Entomobryomorpha</taxon>
        <taxon>Isotomoidea</taxon>
        <taxon>Isotomidae</taxon>
        <taxon>Proisotominae</taxon>
        <taxon>Folsomia</taxon>
    </lineage>
</organism>
<name>A0A226F547_FOLCA</name>
<feature type="domain" description="PHR" evidence="1">
    <location>
        <begin position="48"/>
        <end position="136"/>
    </location>
</feature>
<dbReference type="OrthoDB" id="8291435at2759"/>
<dbReference type="EMBL" id="LNIX01000001">
    <property type="protein sequence ID" value="OXA64942.1"/>
    <property type="molecule type" value="Genomic_DNA"/>
</dbReference>
<evidence type="ECO:0000313" key="3">
    <source>
        <dbReference type="Proteomes" id="UP000198287"/>
    </source>
</evidence>
<dbReference type="OMA" id="RICDISE"/>
<evidence type="ECO:0000313" key="2">
    <source>
        <dbReference type="EMBL" id="OXA64942.1"/>
    </source>
</evidence>
<dbReference type="InterPro" id="IPR012983">
    <property type="entry name" value="PHR"/>
</dbReference>
<accession>A0A226F547</accession>
<sequence length="173" mass="20025">MEQPRGVLCSRVEEKWAEIRKMADEVQLEELTRFVSNLKDCDDFGGVLHRNTFRVNRKIGVVGLGFFGPHLVNLASYDVAITIEDLRQRSRRIFATEFYNVPAFKSQMFYVTFDNMIVLEPNRFYNIGFQLDGPKTGILDPIKVIQTVSELHVEFAFLRGSLQMPEIKYVILD</sequence>
<gene>
    <name evidence="2" type="ORF">Fcan01_03521</name>
</gene>
<protein>
    <recommendedName>
        <fullName evidence="1">PHR domain-containing protein</fullName>
    </recommendedName>
</protein>
<reference evidence="2 3" key="1">
    <citation type="submission" date="2015-12" db="EMBL/GenBank/DDBJ databases">
        <title>The genome of Folsomia candida.</title>
        <authorList>
            <person name="Faddeeva A."/>
            <person name="Derks M.F."/>
            <person name="Anvar Y."/>
            <person name="Smit S."/>
            <person name="Van Straalen N."/>
            <person name="Roelofs D."/>
        </authorList>
    </citation>
    <scope>NUCLEOTIDE SEQUENCE [LARGE SCALE GENOMIC DNA]</scope>
    <source>
        <strain evidence="2 3">VU population</strain>
        <tissue evidence="2">Whole body</tissue>
    </source>
</reference>
<keyword evidence="3" id="KW-1185">Reference proteome</keyword>
<dbReference type="InterPro" id="IPR038648">
    <property type="entry name" value="PHR_sf"/>
</dbReference>
<proteinExistence type="predicted"/>
<dbReference type="Gene3D" id="2.60.120.820">
    <property type="entry name" value="PHR domain"/>
    <property type="match status" value="1"/>
</dbReference>
<dbReference type="Proteomes" id="UP000198287">
    <property type="component" value="Unassembled WGS sequence"/>
</dbReference>
<comment type="caution">
    <text evidence="2">The sequence shown here is derived from an EMBL/GenBank/DDBJ whole genome shotgun (WGS) entry which is preliminary data.</text>
</comment>
<evidence type="ECO:0000259" key="1">
    <source>
        <dbReference type="Pfam" id="PF08005"/>
    </source>
</evidence>
<dbReference type="AlphaFoldDB" id="A0A226F547"/>
<dbReference type="Pfam" id="PF08005">
    <property type="entry name" value="PHR"/>
    <property type="match status" value="1"/>
</dbReference>